<evidence type="ECO:0000256" key="18">
    <source>
        <dbReference type="ARBA" id="ARBA00054035"/>
    </source>
</evidence>
<evidence type="ECO:0000256" key="14">
    <source>
        <dbReference type="ARBA" id="ARBA00023136"/>
    </source>
</evidence>
<dbReference type="InterPro" id="IPR029006">
    <property type="entry name" value="ADF-H/Gelsolin-like_dom_sf"/>
</dbReference>
<dbReference type="InterPro" id="IPR036886">
    <property type="entry name" value="Villin_headpiece_dom_sf"/>
</dbReference>
<evidence type="ECO:0000256" key="11">
    <source>
        <dbReference type="ARBA" id="ARBA00022737"/>
    </source>
</evidence>
<dbReference type="GO" id="GO:0051015">
    <property type="term" value="F:actin filament binding"/>
    <property type="evidence" value="ECO:0007669"/>
    <property type="project" value="InterPro"/>
</dbReference>
<keyword evidence="15" id="KW-0009">Actin-binding</keyword>
<feature type="non-terminal residue" evidence="26">
    <location>
        <position position="1"/>
    </location>
</feature>
<feature type="compositionally biased region" description="Basic and acidic residues" evidence="24">
    <location>
        <begin position="716"/>
        <end position="728"/>
    </location>
</feature>
<dbReference type="PANTHER" id="PTHR11977:SF45">
    <property type="entry name" value="SUPERVILLIN"/>
    <property type="match status" value="1"/>
</dbReference>
<keyword evidence="9" id="KW-0963">Cytoplasm</keyword>
<feature type="domain" description="HP" evidence="25">
    <location>
        <begin position="2012"/>
        <end position="2075"/>
    </location>
</feature>
<evidence type="ECO:0000256" key="8">
    <source>
        <dbReference type="ARBA" id="ARBA00022475"/>
    </source>
</evidence>
<gene>
    <name evidence="26" type="primary">SVIL</name>
    <name evidence="26" type="ORF">L345_05097</name>
</gene>
<keyword evidence="13" id="KW-0965">Cell junction</keyword>
<keyword evidence="14" id="KW-0472">Membrane</keyword>
<feature type="region of interest" description="Disordered" evidence="24">
    <location>
        <begin position="664"/>
        <end position="740"/>
    </location>
</feature>
<dbReference type="Gene3D" id="3.40.20.10">
    <property type="entry name" value="Severin"/>
    <property type="match status" value="5"/>
</dbReference>
<protein>
    <recommendedName>
        <fullName evidence="21">Supervillin</fullName>
    </recommendedName>
    <alternativeName>
        <fullName evidence="22">Archvillin</fullName>
    </alternativeName>
    <alternativeName>
        <fullName evidence="23">p205/p250</fullName>
    </alternativeName>
</protein>
<keyword evidence="12" id="KW-0106">Calcium</keyword>
<evidence type="ECO:0000256" key="6">
    <source>
        <dbReference type="ARBA" id="ARBA00004626"/>
    </source>
</evidence>
<feature type="region of interest" description="Disordered" evidence="24">
    <location>
        <begin position="80"/>
        <end position="120"/>
    </location>
</feature>
<evidence type="ECO:0000256" key="10">
    <source>
        <dbReference type="ARBA" id="ARBA00022553"/>
    </source>
</evidence>
<name>V8P3G3_OPHHA</name>
<feature type="compositionally biased region" description="Polar residues" evidence="24">
    <location>
        <begin position="110"/>
        <end position="120"/>
    </location>
</feature>
<comment type="function">
    <text evidence="18">Forms a high-affinity link between the actin cytoskeleton and the membrane. Is among the first costameric proteins to assemble during myogenesis and it contributes to myogenic membrane structure and differentiation. Appears to be involved in myosin II assembly. May modulate myosin II regulation through MLCK during cell spreading, an initial step in cell migration. May play a role in invadopodial function.</text>
</comment>
<evidence type="ECO:0000256" key="20">
    <source>
        <dbReference type="ARBA" id="ARBA00062243"/>
    </source>
</evidence>
<evidence type="ECO:0000256" key="1">
    <source>
        <dbReference type="ARBA" id="ARBA00004188"/>
    </source>
</evidence>
<dbReference type="EMBL" id="AZIM01000844">
    <property type="protein sequence ID" value="ETE69104.1"/>
    <property type="molecule type" value="Genomic_DNA"/>
</dbReference>
<dbReference type="SMART" id="SM00153">
    <property type="entry name" value="VHP"/>
    <property type="match status" value="1"/>
</dbReference>
<dbReference type="GO" id="GO:0051014">
    <property type="term" value="P:actin filament severing"/>
    <property type="evidence" value="ECO:0007669"/>
    <property type="project" value="TreeGrafter"/>
</dbReference>
<organism evidence="26 27">
    <name type="scientific">Ophiophagus hannah</name>
    <name type="common">King cobra</name>
    <name type="synonym">Naja hannah</name>
    <dbReference type="NCBI Taxonomy" id="8665"/>
    <lineage>
        <taxon>Eukaryota</taxon>
        <taxon>Metazoa</taxon>
        <taxon>Chordata</taxon>
        <taxon>Craniata</taxon>
        <taxon>Vertebrata</taxon>
        <taxon>Euteleostomi</taxon>
        <taxon>Lepidosauria</taxon>
        <taxon>Squamata</taxon>
        <taxon>Bifurcata</taxon>
        <taxon>Unidentata</taxon>
        <taxon>Episquamata</taxon>
        <taxon>Toxicofera</taxon>
        <taxon>Serpentes</taxon>
        <taxon>Colubroidea</taxon>
        <taxon>Elapidae</taxon>
        <taxon>Elapinae</taxon>
        <taxon>Ophiophagus</taxon>
    </lineage>
</organism>
<evidence type="ECO:0000313" key="26">
    <source>
        <dbReference type="EMBL" id="ETE69104.1"/>
    </source>
</evidence>
<dbReference type="GO" id="GO:0002102">
    <property type="term" value="C:podosome"/>
    <property type="evidence" value="ECO:0007669"/>
    <property type="project" value="UniProtKB-SubCell"/>
</dbReference>
<evidence type="ECO:0000256" key="23">
    <source>
        <dbReference type="ARBA" id="ARBA00082677"/>
    </source>
</evidence>
<comment type="subunit">
    <text evidence="20">Associates with F-actin. Interacts with NEB. Interacts with MYH9. Interacts with MYLK. Interacts with TASOR.</text>
</comment>
<accession>V8P3G3</accession>
<dbReference type="Gene3D" id="1.10.950.10">
    <property type="entry name" value="Villin headpiece domain"/>
    <property type="match status" value="1"/>
</dbReference>
<evidence type="ECO:0000256" key="5">
    <source>
        <dbReference type="ARBA" id="ARBA00004413"/>
    </source>
</evidence>
<keyword evidence="11" id="KW-0677">Repeat</keyword>
<dbReference type="GO" id="GO:0005546">
    <property type="term" value="F:phosphatidylinositol-4,5-bisphosphate binding"/>
    <property type="evidence" value="ECO:0007669"/>
    <property type="project" value="TreeGrafter"/>
</dbReference>
<dbReference type="GO" id="GO:0032154">
    <property type="term" value="C:cleavage furrow"/>
    <property type="evidence" value="ECO:0007669"/>
    <property type="project" value="UniProtKB-SubCell"/>
</dbReference>
<dbReference type="CDD" id="cd11289">
    <property type="entry name" value="gelsolin_S2_like"/>
    <property type="match status" value="1"/>
</dbReference>
<evidence type="ECO:0000256" key="21">
    <source>
        <dbReference type="ARBA" id="ARBA00069763"/>
    </source>
</evidence>
<dbReference type="Pfam" id="PF00626">
    <property type="entry name" value="Gelsolin"/>
    <property type="match status" value="1"/>
</dbReference>
<evidence type="ECO:0000256" key="16">
    <source>
        <dbReference type="ARBA" id="ARBA00023212"/>
    </source>
</evidence>
<comment type="similarity">
    <text evidence="7">Belongs to the villin/gelsolin family.</text>
</comment>
<dbReference type="Pfam" id="PF02209">
    <property type="entry name" value="VHP"/>
    <property type="match status" value="1"/>
</dbReference>
<feature type="compositionally biased region" description="Polar residues" evidence="24">
    <location>
        <begin position="271"/>
        <end position="311"/>
    </location>
</feature>
<evidence type="ECO:0000256" key="7">
    <source>
        <dbReference type="ARBA" id="ARBA00008418"/>
    </source>
</evidence>
<feature type="compositionally biased region" description="Basic and acidic residues" evidence="24">
    <location>
        <begin position="679"/>
        <end position="692"/>
    </location>
</feature>
<dbReference type="PRINTS" id="PR00597">
    <property type="entry name" value="GELSOLIN"/>
</dbReference>
<keyword evidence="27" id="KW-1185">Reference proteome</keyword>
<feature type="region of interest" description="Disordered" evidence="24">
    <location>
        <begin position="624"/>
        <end position="644"/>
    </location>
</feature>
<dbReference type="PANTHER" id="PTHR11977">
    <property type="entry name" value="VILLIN"/>
    <property type="match status" value="1"/>
</dbReference>
<dbReference type="SUPFAM" id="SSF47050">
    <property type="entry name" value="VHP, Villin headpiece domain"/>
    <property type="match status" value="1"/>
</dbReference>
<dbReference type="FunFam" id="1.10.950.10:FF:000003">
    <property type="entry name" value="supervillin isoform X2"/>
    <property type="match status" value="1"/>
</dbReference>
<feature type="compositionally biased region" description="Basic and acidic residues" evidence="24">
    <location>
        <begin position="172"/>
        <end position="197"/>
    </location>
</feature>
<evidence type="ECO:0000256" key="12">
    <source>
        <dbReference type="ARBA" id="ARBA00022837"/>
    </source>
</evidence>
<comment type="function">
    <text evidence="19">May be involved in modulation of focal adhesions. Supervillin-mediated down-regulation of focal adhesions involves binding to TRIP6. Plays a role in cytokinesis through KIF14 interaction.</text>
</comment>
<dbReference type="FunFam" id="3.40.20.10:FF:000013">
    <property type="entry name" value="supervillin isoform X1"/>
    <property type="match status" value="1"/>
</dbReference>
<dbReference type="Proteomes" id="UP000018936">
    <property type="component" value="Unassembled WGS sequence"/>
</dbReference>
<dbReference type="GO" id="GO:0030496">
    <property type="term" value="C:midbody"/>
    <property type="evidence" value="ECO:0007669"/>
    <property type="project" value="UniProtKB-SubCell"/>
</dbReference>
<dbReference type="GO" id="GO:0042995">
    <property type="term" value="C:cell projection"/>
    <property type="evidence" value="ECO:0007669"/>
    <property type="project" value="UniProtKB-SubCell"/>
</dbReference>
<proteinExistence type="inferred from homology"/>
<feature type="compositionally biased region" description="Basic and acidic residues" evidence="24">
    <location>
        <begin position="204"/>
        <end position="238"/>
    </location>
</feature>
<feature type="region of interest" description="Disordered" evidence="24">
    <location>
        <begin position="1057"/>
        <end position="1077"/>
    </location>
</feature>
<evidence type="ECO:0000256" key="9">
    <source>
        <dbReference type="ARBA" id="ARBA00022490"/>
    </source>
</evidence>
<dbReference type="GO" id="GO:0099512">
    <property type="term" value="C:supramolecular fiber"/>
    <property type="evidence" value="ECO:0007669"/>
    <property type="project" value="UniProtKB-ARBA"/>
</dbReference>
<dbReference type="FunFam" id="3.40.20.10:FF:000016">
    <property type="entry name" value="supervillin isoform X2"/>
    <property type="match status" value="1"/>
</dbReference>
<evidence type="ECO:0000256" key="19">
    <source>
        <dbReference type="ARBA" id="ARBA00060267"/>
    </source>
</evidence>
<comment type="subcellular location">
    <subcellularLocation>
        <location evidence="5">Cell membrane</location>
        <topology evidence="5">Peripheral membrane protein</topology>
        <orientation evidence="5">Cytoplasmic side</orientation>
    </subcellularLocation>
    <subcellularLocation>
        <location evidence="4">Cell projection</location>
        <location evidence="4">Invadopodium</location>
    </subcellularLocation>
    <subcellularLocation>
        <location evidence="1">Cell projection</location>
        <location evidence="1">Podosome</location>
    </subcellularLocation>
    <subcellularLocation>
        <location evidence="6">Cleavage furrow</location>
    </subcellularLocation>
    <subcellularLocation>
        <location evidence="3">Cytoplasm</location>
        <location evidence="3">Cytoskeleton</location>
    </subcellularLocation>
    <subcellularLocation>
        <location evidence="2">Midbody</location>
    </subcellularLocation>
</comment>
<evidence type="ECO:0000256" key="3">
    <source>
        <dbReference type="ARBA" id="ARBA00004245"/>
    </source>
</evidence>
<evidence type="ECO:0000256" key="24">
    <source>
        <dbReference type="SAM" id="MobiDB-lite"/>
    </source>
</evidence>
<evidence type="ECO:0000256" key="15">
    <source>
        <dbReference type="ARBA" id="ARBA00023203"/>
    </source>
</evidence>
<evidence type="ECO:0000256" key="22">
    <source>
        <dbReference type="ARBA" id="ARBA00078566"/>
    </source>
</evidence>
<evidence type="ECO:0000256" key="2">
    <source>
        <dbReference type="ARBA" id="ARBA00004214"/>
    </source>
</evidence>
<evidence type="ECO:0000256" key="17">
    <source>
        <dbReference type="ARBA" id="ARBA00023273"/>
    </source>
</evidence>
<dbReference type="InterPro" id="IPR007122">
    <property type="entry name" value="Villin/Gelsolin"/>
</dbReference>
<dbReference type="PROSITE" id="PS51089">
    <property type="entry name" value="HP"/>
    <property type="match status" value="1"/>
</dbReference>
<dbReference type="SMART" id="SM00262">
    <property type="entry name" value="GEL"/>
    <property type="match status" value="4"/>
</dbReference>
<dbReference type="InterPro" id="IPR003128">
    <property type="entry name" value="Villin_headpiece"/>
</dbReference>
<evidence type="ECO:0000259" key="25">
    <source>
        <dbReference type="PROSITE" id="PS51089"/>
    </source>
</evidence>
<keyword evidence="16" id="KW-0206">Cytoskeleton</keyword>
<dbReference type="CDD" id="cd11288">
    <property type="entry name" value="gelsolin_S5_like"/>
    <property type="match status" value="1"/>
</dbReference>
<evidence type="ECO:0000256" key="13">
    <source>
        <dbReference type="ARBA" id="ARBA00022949"/>
    </source>
</evidence>
<dbReference type="SUPFAM" id="SSF55753">
    <property type="entry name" value="Actin depolymerizing proteins"/>
    <property type="match status" value="5"/>
</dbReference>
<dbReference type="GO" id="GO:0051016">
    <property type="term" value="P:barbed-end actin filament capping"/>
    <property type="evidence" value="ECO:0007669"/>
    <property type="project" value="TreeGrafter"/>
</dbReference>
<dbReference type="OrthoDB" id="28894at2759"/>
<dbReference type="CDD" id="cd11293">
    <property type="entry name" value="gelsolin_S4_like"/>
    <property type="match status" value="1"/>
</dbReference>
<dbReference type="GO" id="GO:0005737">
    <property type="term" value="C:cytoplasm"/>
    <property type="evidence" value="ECO:0007669"/>
    <property type="project" value="TreeGrafter"/>
</dbReference>
<dbReference type="CDD" id="cd11280">
    <property type="entry name" value="gelsolin_like"/>
    <property type="match status" value="1"/>
</dbReference>
<dbReference type="InterPro" id="IPR007123">
    <property type="entry name" value="Gelsolin-like_dom"/>
</dbReference>
<keyword evidence="17" id="KW-0966">Cell projection</keyword>
<keyword evidence="10" id="KW-0597">Phosphoprotein</keyword>
<feature type="region of interest" description="Disordered" evidence="24">
    <location>
        <begin position="170"/>
        <end position="320"/>
    </location>
</feature>
<comment type="caution">
    <text evidence="26">The sequence shown here is derived from an EMBL/GenBank/DDBJ whole genome shotgun (WGS) entry which is preliminary data.</text>
</comment>
<keyword evidence="8" id="KW-1003">Cell membrane</keyword>
<sequence>MFRNPWISSCLQNVRYLEQQVSELRKLFEPNRQDILEMKRKERIARRLEGIENDVQQNCPGLVTHRLLEEDTPRYMRATDPYSPHFGRSNEKEFSDSVLENQPRSRHQVESTAGKTKTSSYSPLVMDLQGLESKAERIARYKAERRRQLAEKYGVSIDSEMDSEYLSKYTRTKKDQDVSEKKVLKSGKKEDEGKDHSSPYSLRFENKEVRNTASESKEFLGHDDIENSPEREKLHLNEGSEPTAPEPGLIKYKTPSVPESSTGFSLLAYDSSVNEVPSSPKQPQSISLSSPKPGTSLSPSLNDSKLGSTGKTKSDWFLQKDSDGDTTSLINWPSRVKVREKLVKEDSSRGSLELLTDTMSQRKILPVPVSVVPLQSETSAFHRVASKPFDLACQPAQGYVQPAGIAHTAQLVAPEEPKRNPTSRIPIQANTSFITRFPPDAMMDNEKCHVIQNYGSSKLDYSGLEAEKERQAVRASEMHRQMKSREAYCGEGGFKKDSIVKLKPLKVEKDLKSFKEWMPELKMKIHENVEKTEKIMYLRSARGIAQAQEEITVKPKFLIRSLSDHTGSPKLEVFKSKEHVTKNTMQFQSTEGKIPNGEITVVDTKVSVAQLRNAFLETANAKKKPELSTFSPEMPSPEDEEKLDERAKLSVAAKRLLFREMEKSFDDKSVPKPRSRNSAVERRLRRMQDRSRTQPVTPEEVVIAATLQASAHQKTSAREEIKEAKDAAEQDQSGEPDSSTLSLAEKMALFNKLSQPITKAVFVKKRDLRQRRSKARYQTQPVTLGEVEQVQTDSEKFTPLSPTTITSVSTMVSALSPLFSKDLHVKATEDPMVSNRDFKYHPSVESMDLSLRNTPKTELWQPSLEIRENNQQLRDHEEAEAKEFAKWEMNGTRKLSFEEEPSHPLPDKTVDYNKEMKYAFPRKSSMELLSPQPLCQRTEEKVIDILPEKQGVKGQSFEELMECEGIAMDSALRREIDEPSSEFRAAATESVSQSAAVLSCRQQETFELLGKEGFSDSKAEITEDILDASSKTMSIKERLALLKKSGEEDWKNRLNKKTEHGRALSAERSPQLQEKEQLLTKKEPVYASTYSPAILAAHKLHSFIPINQVSSASLTQPIPLEFELHPWRWKTMEMANCLASPTAISPATSSFCNRLKSTSPISKPLEEIEARPDMQLESDMKLDKLETFLGRLNNKVAGMQETVLTVTGKSVKEVMKLDDEETFSKFYRCMNFPAPSLPVELDEDFDAIFNPNAPKLISPVTEHKRAVRPTRRVQASKNPLKMLAAREDILHEYTEQRLNVAFMESKRMKVEKMSANSNFSEVALAGLASKENFSNISLRSVNLTEQNSNNSAVPYKKLMLLQIKGRRHVQTRLVEPRASSLNSGDCFLLLTPQFCFLWVGEFANVIEKAKASELAALIQTKRELGCRAPYIQTIEEGINTHTHAAKEFWKLLGGQTSYQAVGTPEEDEMYEAAIIETNCIYRLVDDKLIPDDDHWGKMPKCTLLNSKEVLVFDFGSEVYVWHGKEVTLAQRKVAFQLAKHLWNGTFDYANCDINPLDPGECNPLIPRKGQGRPDWAIFGRLTEHNETILFKEKFLDWTELKKLAEKYSTESAQKEETRSDTKPYDVLLMVPVPQATVGTVLDGINIGRGYGFIEGEDGRQFEIITISVDVWHILEFDYSRLPKQSIGQFHEGDTYVVKWKYLVSTSVGSRQKGDLQTRVVGKEKCVYFFWQGRHSTVSEKGTSALMTVELDEERGAQVQVLQGKEPPCFLQCFQGGMIVHTGRREEEEENTQSDWRLYCVRGEVPVEGNLLEVACHCSSLRSRTSMIVLNINKALIYLWHGCKAQPHTKEVGRTAANKIKEQCPLEAGLHSSSKVTIHEHDEGTEPMGFWDALGRRDRKAYDCMLQVLFLVDNHHEVYLWQGWWPVENKIAGSARIRWASDRKCAMETVLQYCKGKNVKNPPKSYLIHAGLEPLTFTNMFPSWEHRDDIAEITEMDAEASNQIILVEDVLAKLCQKFYPLADLLARPLPEGVDPLNLEIYLSNEDFEAALQLTREEYNALPSWKQVNLKKAKGLF</sequence>
<dbReference type="GO" id="GO:0008154">
    <property type="term" value="P:actin polymerization or depolymerization"/>
    <property type="evidence" value="ECO:0007669"/>
    <property type="project" value="TreeGrafter"/>
</dbReference>
<evidence type="ECO:0000256" key="4">
    <source>
        <dbReference type="ARBA" id="ARBA00004264"/>
    </source>
</evidence>
<feature type="compositionally biased region" description="Polar residues" evidence="24">
    <location>
        <begin position="730"/>
        <end position="740"/>
    </location>
</feature>
<evidence type="ECO:0000313" key="27">
    <source>
        <dbReference type="Proteomes" id="UP000018936"/>
    </source>
</evidence>
<reference evidence="26 27" key="1">
    <citation type="journal article" date="2013" name="Proc. Natl. Acad. Sci. U.S.A.">
        <title>The king cobra genome reveals dynamic gene evolution and adaptation in the snake venom system.</title>
        <authorList>
            <person name="Vonk F.J."/>
            <person name="Casewell N.R."/>
            <person name="Henkel C.V."/>
            <person name="Heimberg A.M."/>
            <person name="Jansen H.J."/>
            <person name="McCleary R.J."/>
            <person name="Kerkkamp H.M."/>
            <person name="Vos R.A."/>
            <person name="Guerreiro I."/>
            <person name="Calvete J.J."/>
            <person name="Wuster W."/>
            <person name="Woods A.E."/>
            <person name="Logan J.M."/>
            <person name="Harrison R.A."/>
            <person name="Castoe T.A."/>
            <person name="de Koning A.P."/>
            <person name="Pollock D.D."/>
            <person name="Yandell M."/>
            <person name="Calderon D."/>
            <person name="Renjifo C."/>
            <person name="Currier R.B."/>
            <person name="Salgado D."/>
            <person name="Pla D."/>
            <person name="Sanz L."/>
            <person name="Hyder A.S."/>
            <person name="Ribeiro J.M."/>
            <person name="Arntzen J.W."/>
            <person name="van den Thillart G.E."/>
            <person name="Boetzer M."/>
            <person name="Pirovano W."/>
            <person name="Dirks R.P."/>
            <person name="Spaink H.P."/>
            <person name="Duboule D."/>
            <person name="McGlinn E."/>
            <person name="Kini R.M."/>
            <person name="Richardson M.K."/>
        </authorList>
    </citation>
    <scope>NUCLEOTIDE SEQUENCE</scope>
    <source>
        <tissue evidence="26">Blood</tissue>
    </source>
</reference>